<dbReference type="EMBL" id="JYDU01000039">
    <property type="protein sequence ID" value="KRX96810.1"/>
    <property type="molecule type" value="Genomic_DNA"/>
</dbReference>
<dbReference type="Proteomes" id="UP000054815">
    <property type="component" value="Unassembled WGS sequence"/>
</dbReference>
<evidence type="ECO:0000313" key="2">
    <source>
        <dbReference type="Proteomes" id="UP000054815"/>
    </source>
</evidence>
<name>A0A0V0Y9H6_TRIPS</name>
<organism evidence="1 2">
    <name type="scientific">Trichinella pseudospiralis</name>
    <name type="common">Parasitic roundworm</name>
    <dbReference type="NCBI Taxonomy" id="6337"/>
    <lineage>
        <taxon>Eukaryota</taxon>
        <taxon>Metazoa</taxon>
        <taxon>Ecdysozoa</taxon>
        <taxon>Nematoda</taxon>
        <taxon>Enoplea</taxon>
        <taxon>Dorylaimia</taxon>
        <taxon>Trichinellida</taxon>
        <taxon>Trichinellidae</taxon>
        <taxon>Trichinella</taxon>
    </lineage>
</organism>
<reference evidence="1 2" key="1">
    <citation type="submission" date="2015-01" db="EMBL/GenBank/DDBJ databases">
        <title>Evolution of Trichinella species and genotypes.</title>
        <authorList>
            <person name="Korhonen P.K."/>
            <person name="Edoardo P."/>
            <person name="Giuseppe L.R."/>
            <person name="Gasser R.B."/>
        </authorList>
    </citation>
    <scope>NUCLEOTIDE SEQUENCE [LARGE SCALE GENOMIC DNA]</scope>
    <source>
        <strain evidence="1">ISS141</strain>
    </source>
</reference>
<gene>
    <name evidence="1" type="ORF">T4E_7782</name>
</gene>
<protein>
    <submittedName>
        <fullName evidence="1">Uncharacterized protein</fullName>
    </submittedName>
</protein>
<dbReference type="AlphaFoldDB" id="A0A0V0Y9H6"/>
<accession>A0A0V0Y9H6</accession>
<proteinExistence type="predicted"/>
<comment type="caution">
    <text evidence="1">The sequence shown here is derived from an EMBL/GenBank/DDBJ whole genome shotgun (WGS) entry which is preliminary data.</text>
</comment>
<sequence>MFNVLAAARILQTTFMAFIEESLAGDKQINKEGRPEKLDHSAYTLPEAVKLFDLRKQAINNSHSAYG</sequence>
<evidence type="ECO:0000313" key="1">
    <source>
        <dbReference type="EMBL" id="KRX96810.1"/>
    </source>
</evidence>